<gene>
    <name evidence="1" type="ORF">PROFUN_14551</name>
</gene>
<protein>
    <submittedName>
        <fullName evidence="1">Uncharacterized protein</fullName>
    </submittedName>
</protein>
<dbReference type="EMBL" id="MDYQ01000279">
    <property type="protein sequence ID" value="PRP77137.1"/>
    <property type="molecule type" value="Genomic_DNA"/>
</dbReference>
<organism evidence="1 2">
    <name type="scientific">Planoprotostelium fungivorum</name>
    <dbReference type="NCBI Taxonomy" id="1890364"/>
    <lineage>
        <taxon>Eukaryota</taxon>
        <taxon>Amoebozoa</taxon>
        <taxon>Evosea</taxon>
        <taxon>Variosea</taxon>
        <taxon>Cavosteliida</taxon>
        <taxon>Cavosteliaceae</taxon>
        <taxon>Planoprotostelium</taxon>
    </lineage>
</organism>
<sequence length="313" mass="33689">MPYTATHPNRGLLNGLIQQHRTNGYDTTFRGKAAFRILNDTTVDDAFIDVWYADAQAAKTDADWEGLRDAIVPPPAQTAPTGPLWGSMGLSGSSSHSILSPAALDLAERSLIYFCESNPSGQLLPFRCGFLVKDLHTAVSAAHNFEDQQNPGQSMMPIGAQRTGYFGKPFIGETVTLQLVSIDFRLDIARFSVLGRSACAPVAFLPLYPQTPRPGTNCVLVAFQIGIMEEMADFDPDHGVGVMAGNIVKVHPHHISYSCPSFSGDSGANQWQERQQVTAVADDVHMDDMAQSVDSLIAGGGSVAVGLQLLKNI</sequence>
<evidence type="ECO:0000313" key="1">
    <source>
        <dbReference type="EMBL" id="PRP77137.1"/>
    </source>
</evidence>
<dbReference type="InParanoid" id="A0A2P6MZK7"/>
<dbReference type="Proteomes" id="UP000241769">
    <property type="component" value="Unassembled WGS sequence"/>
</dbReference>
<reference evidence="1 2" key="1">
    <citation type="journal article" date="2018" name="Genome Biol. Evol.">
        <title>Multiple Roots of Fruiting Body Formation in Amoebozoa.</title>
        <authorList>
            <person name="Hillmann F."/>
            <person name="Forbes G."/>
            <person name="Novohradska S."/>
            <person name="Ferling I."/>
            <person name="Riege K."/>
            <person name="Groth M."/>
            <person name="Westermann M."/>
            <person name="Marz M."/>
            <person name="Spaller T."/>
            <person name="Winckler T."/>
            <person name="Schaap P."/>
            <person name="Glockner G."/>
        </authorList>
    </citation>
    <scope>NUCLEOTIDE SEQUENCE [LARGE SCALE GENOMIC DNA]</scope>
    <source>
        <strain evidence="1 2">Jena</strain>
    </source>
</reference>
<dbReference type="AlphaFoldDB" id="A0A2P6MZK7"/>
<keyword evidence="2" id="KW-1185">Reference proteome</keyword>
<evidence type="ECO:0000313" key="2">
    <source>
        <dbReference type="Proteomes" id="UP000241769"/>
    </source>
</evidence>
<name>A0A2P6MZK7_9EUKA</name>
<comment type="caution">
    <text evidence="1">The sequence shown here is derived from an EMBL/GenBank/DDBJ whole genome shotgun (WGS) entry which is preliminary data.</text>
</comment>
<accession>A0A2P6MZK7</accession>
<proteinExistence type="predicted"/>
<dbReference type="OrthoDB" id="125026at2759"/>